<protein>
    <submittedName>
        <fullName evidence="2">Uncharacterized protein</fullName>
    </submittedName>
</protein>
<dbReference type="STRING" id="1891926.Fuma_03794"/>
<dbReference type="EMBL" id="CP017641">
    <property type="protein sequence ID" value="APZ94170.1"/>
    <property type="molecule type" value="Genomic_DNA"/>
</dbReference>
<accession>A0A1P8WJD0</accession>
<keyword evidence="3" id="KW-1185">Reference proteome</keyword>
<keyword evidence="1" id="KW-0812">Transmembrane</keyword>
<evidence type="ECO:0000313" key="3">
    <source>
        <dbReference type="Proteomes" id="UP000187735"/>
    </source>
</evidence>
<gene>
    <name evidence="2" type="ORF">Fuma_03794</name>
</gene>
<name>A0A1P8WJD0_9PLAN</name>
<dbReference type="AlphaFoldDB" id="A0A1P8WJD0"/>
<dbReference type="KEGG" id="fmr:Fuma_03794"/>
<reference evidence="2 3" key="1">
    <citation type="journal article" date="2016" name="Front. Microbiol.">
        <title>Fuerstia marisgermanicae gen. nov., sp. nov., an Unusual Member of the Phylum Planctomycetes from the German Wadden Sea.</title>
        <authorList>
            <person name="Kohn T."/>
            <person name="Heuer A."/>
            <person name="Jogler M."/>
            <person name="Vollmers J."/>
            <person name="Boedeker C."/>
            <person name="Bunk B."/>
            <person name="Rast P."/>
            <person name="Borchert D."/>
            <person name="Glockner I."/>
            <person name="Freese H.M."/>
            <person name="Klenk H.P."/>
            <person name="Overmann J."/>
            <person name="Kaster A.K."/>
            <person name="Rohde M."/>
            <person name="Wiegand S."/>
            <person name="Jogler C."/>
        </authorList>
    </citation>
    <scope>NUCLEOTIDE SEQUENCE [LARGE SCALE GENOMIC DNA]</scope>
    <source>
        <strain evidence="2 3">NH11</strain>
    </source>
</reference>
<dbReference type="Proteomes" id="UP000187735">
    <property type="component" value="Chromosome"/>
</dbReference>
<evidence type="ECO:0000313" key="2">
    <source>
        <dbReference type="EMBL" id="APZ94170.1"/>
    </source>
</evidence>
<keyword evidence="1" id="KW-0472">Membrane</keyword>
<feature type="transmembrane region" description="Helical" evidence="1">
    <location>
        <begin position="45"/>
        <end position="65"/>
    </location>
</feature>
<sequence length="68" mass="7615">MINRIKERDSTTGGAAYWSGVVTHDTESSLTDKFNIRQVENFIKAYPVTLMAIGLAAGLTLGWWVKRK</sequence>
<evidence type="ECO:0000256" key="1">
    <source>
        <dbReference type="SAM" id="Phobius"/>
    </source>
</evidence>
<proteinExistence type="predicted"/>
<dbReference type="RefSeq" id="WP_077025525.1">
    <property type="nucleotide sequence ID" value="NZ_CP017641.1"/>
</dbReference>
<organism evidence="2 3">
    <name type="scientific">Fuerstiella marisgermanici</name>
    <dbReference type="NCBI Taxonomy" id="1891926"/>
    <lineage>
        <taxon>Bacteria</taxon>
        <taxon>Pseudomonadati</taxon>
        <taxon>Planctomycetota</taxon>
        <taxon>Planctomycetia</taxon>
        <taxon>Planctomycetales</taxon>
        <taxon>Planctomycetaceae</taxon>
        <taxon>Fuerstiella</taxon>
    </lineage>
</organism>
<keyword evidence="1" id="KW-1133">Transmembrane helix</keyword>